<sequence>MKNTLKTIALTAAALSMLSSTAFAANSSADFTDLNGIDAGLKAKIDAMVSAGIFEGVSNDTFGIDQNMTRAQFAKVATLIYGINVDTSVKVSSFSDVKADDPANGWAIPYIEAAKKAGLIDGVTDTTFIPGDSVTTGQLDTVLLKGLGKKVNVSGTPWFADAVKQATDLGIHAAGKAGDQAATRADLVQSSYAAQQAFNDQNQTLVSVTGAQASSDLLKVTVTLNKQVDTSKATLALNKDTSAVNTTTEWAADGKSATLTITGGALAAGNYTVTLGGLDASTIKTATATFTVTTTPVSDGNIAVDGDYTIANVIDSGLTATAPDQASAEDPTKSMLAKEIKIKVKNAAGDDVAVPGIVQSVHSSDSSIAKVGLSADHHAYVIGNKVGTAVVTVMVQIGNNDPKQLSVTVNVKSDAVTASTMKADNTSFDRTMTVTGGVYSDIFDAFNEMKLKVTDNYGIEYENSEVEDYNFALGNVFTVTHISGDDAQGAVGTVTVDTNGIVRVSGNVKSFELNAVSPTGKTATSFVTMKRP</sequence>
<feature type="chain" id="PRO_5046989649" evidence="1">
    <location>
        <begin position="25"/>
        <end position="532"/>
    </location>
</feature>
<comment type="caution">
    <text evidence="3">The sequence shown here is derived from an EMBL/GenBank/DDBJ whole genome shotgun (WGS) entry which is preliminary data.</text>
</comment>
<feature type="domain" description="SLH" evidence="2">
    <location>
        <begin position="28"/>
        <end position="91"/>
    </location>
</feature>
<protein>
    <submittedName>
        <fullName evidence="3">S-layer homology domain-containing protein</fullName>
    </submittedName>
</protein>
<feature type="signal peptide" evidence="1">
    <location>
        <begin position="1"/>
        <end position="24"/>
    </location>
</feature>
<gene>
    <name evidence="3" type="ORF">ACFPOG_21485</name>
</gene>
<evidence type="ECO:0000256" key="1">
    <source>
        <dbReference type="SAM" id="SignalP"/>
    </source>
</evidence>
<dbReference type="PROSITE" id="PS51272">
    <property type="entry name" value="SLH"/>
    <property type="match status" value="2"/>
</dbReference>
<feature type="domain" description="SLH" evidence="2">
    <location>
        <begin position="94"/>
        <end position="157"/>
    </location>
</feature>
<keyword evidence="1" id="KW-0732">Signal</keyword>
<evidence type="ECO:0000259" key="2">
    <source>
        <dbReference type="PROSITE" id="PS51272"/>
    </source>
</evidence>
<proteinExistence type="predicted"/>
<name>A0ABW0KDN6_9BACL</name>
<dbReference type="EMBL" id="JBHSMJ010000029">
    <property type="protein sequence ID" value="MFC5450831.1"/>
    <property type="molecule type" value="Genomic_DNA"/>
</dbReference>
<organism evidence="3 4">
    <name type="scientific">Paenibacillus aestuarii</name>
    <dbReference type="NCBI Taxonomy" id="516965"/>
    <lineage>
        <taxon>Bacteria</taxon>
        <taxon>Bacillati</taxon>
        <taxon>Bacillota</taxon>
        <taxon>Bacilli</taxon>
        <taxon>Bacillales</taxon>
        <taxon>Paenibacillaceae</taxon>
        <taxon>Paenibacillus</taxon>
    </lineage>
</organism>
<dbReference type="RefSeq" id="WP_270878890.1">
    <property type="nucleotide sequence ID" value="NZ_JAQFVF010000022.1"/>
</dbReference>
<dbReference type="Proteomes" id="UP001596044">
    <property type="component" value="Unassembled WGS sequence"/>
</dbReference>
<keyword evidence="4" id="KW-1185">Reference proteome</keyword>
<evidence type="ECO:0000313" key="4">
    <source>
        <dbReference type="Proteomes" id="UP001596044"/>
    </source>
</evidence>
<dbReference type="Pfam" id="PF00395">
    <property type="entry name" value="SLH"/>
    <property type="match status" value="2"/>
</dbReference>
<reference evidence="4" key="1">
    <citation type="journal article" date="2019" name="Int. J. Syst. Evol. Microbiol.">
        <title>The Global Catalogue of Microorganisms (GCM) 10K type strain sequencing project: providing services to taxonomists for standard genome sequencing and annotation.</title>
        <authorList>
            <consortium name="The Broad Institute Genomics Platform"/>
            <consortium name="The Broad Institute Genome Sequencing Center for Infectious Disease"/>
            <person name="Wu L."/>
            <person name="Ma J."/>
        </authorList>
    </citation>
    <scope>NUCLEOTIDE SEQUENCE [LARGE SCALE GENOMIC DNA]</scope>
    <source>
        <strain evidence="4">KACC 11904</strain>
    </source>
</reference>
<dbReference type="InterPro" id="IPR001119">
    <property type="entry name" value="SLH_dom"/>
</dbReference>
<evidence type="ECO:0000313" key="3">
    <source>
        <dbReference type="EMBL" id="MFC5450831.1"/>
    </source>
</evidence>
<accession>A0ABW0KDN6</accession>